<dbReference type="Proteomes" id="UP000033166">
    <property type="component" value="Chromosome I"/>
</dbReference>
<dbReference type="InterPro" id="IPR010315">
    <property type="entry name" value="DUF915_hydro-like"/>
</dbReference>
<proteinExistence type="predicted"/>
<dbReference type="KEGG" id="lpk:LACPI_0715"/>
<sequence length="285" mass="32069">MKNKIIIVLSLLLMIVSGYFGREWVIKTNNTQAKIQNSHLKPIIFIPGSSATIDRFDSLIATLNSKGTKHSVLKVQVNTDGHLTYSGRIRANDQQPFIIIGFQNNNDGYSNIKKQYNWLNIAMNSLQTRFHFRNFQAIGHSNGGLIWTGYLENDYSEDQFHMSVLMTLGTPYNFSEASQTRPTVMLKDYMESKNNLPNSLSVYSVAGTEDYTDDGVVPVQSVTAGKYIFQNQVKTYTQITVSGSDAEHSSLPENNEVITLIQEYLLSVPKRGEKIVPKKITSDIN</sequence>
<gene>
    <name evidence="1" type="ORF">LACPI_0715</name>
</gene>
<dbReference type="EMBL" id="LN774769">
    <property type="protein sequence ID" value="CEN27915.1"/>
    <property type="molecule type" value="Genomic_DNA"/>
</dbReference>
<evidence type="ECO:0000313" key="2">
    <source>
        <dbReference type="Proteomes" id="UP000033166"/>
    </source>
</evidence>
<dbReference type="AlphaFoldDB" id="A0A0D6DWN5"/>
<dbReference type="SUPFAM" id="SSF53474">
    <property type="entry name" value="alpha/beta-Hydrolases"/>
    <property type="match status" value="1"/>
</dbReference>
<dbReference type="Gene3D" id="3.40.50.1820">
    <property type="entry name" value="alpha/beta hydrolase"/>
    <property type="match status" value="1"/>
</dbReference>
<organism evidence="1 2">
    <name type="scientific">Pseudolactococcus piscium MKFS47</name>
    <dbReference type="NCBI Taxonomy" id="297352"/>
    <lineage>
        <taxon>Bacteria</taxon>
        <taxon>Bacillati</taxon>
        <taxon>Bacillota</taxon>
        <taxon>Bacilli</taxon>
        <taxon>Lactobacillales</taxon>
        <taxon>Streptococcaceae</taxon>
        <taxon>Pseudolactococcus</taxon>
    </lineage>
</organism>
<name>A0A0D6DWN5_9LACT</name>
<dbReference type="Pfam" id="PF06028">
    <property type="entry name" value="DUF915"/>
    <property type="match status" value="1"/>
</dbReference>
<dbReference type="HOGENOM" id="CLU_077377_1_0_9"/>
<reference evidence="2" key="1">
    <citation type="submission" date="2015-01" db="EMBL/GenBank/DDBJ databases">
        <authorList>
            <person name="Andreevskaya M."/>
        </authorList>
    </citation>
    <scope>NUCLEOTIDE SEQUENCE [LARGE SCALE GENOMIC DNA]</scope>
    <source>
        <strain evidence="2">MKFS47</strain>
    </source>
</reference>
<keyword evidence="1" id="KW-0378">Hydrolase</keyword>
<dbReference type="InterPro" id="IPR029058">
    <property type="entry name" value="AB_hydrolase_fold"/>
</dbReference>
<dbReference type="RefSeq" id="WP_047915126.1">
    <property type="nucleotide sequence ID" value="NZ_LN774769.1"/>
</dbReference>
<dbReference type="STRING" id="1364.LP2241_20321"/>
<accession>A0A0D6DWN5</accession>
<dbReference type="GO" id="GO:0016787">
    <property type="term" value="F:hydrolase activity"/>
    <property type="evidence" value="ECO:0007669"/>
    <property type="project" value="UniProtKB-KW"/>
</dbReference>
<evidence type="ECO:0000313" key="1">
    <source>
        <dbReference type="EMBL" id="CEN27915.1"/>
    </source>
</evidence>
<protein>
    <submittedName>
        <fullName evidence="1">Probable cell surface hydrolase</fullName>
    </submittedName>
</protein>